<comment type="caution">
    <text evidence="2">The sequence shown here is derived from an EMBL/GenBank/DDBJ whole genome shotgun (WGS) entry which is preliminary data.</text>
</comment>
<dbReference type="GO" id="GO:0015628">
    <property type="term" value="P:protein secretion by the type II secretion system"/>
    <property type="evidence" value="ECO:0007669"/>
    <property type="project" value="TreeGrafter"/>
</dbReference>
<dbReference type="RefSeq" id="WP_105071045.1">
    <property type="nucleotide sequence ID" value="NZ_MTPW01000001.1"/>
</dbReference>
<proteinExistence type="predicted"/>
<dbReference type="Pfam" id="PF12836">
    <property type="entry name" value="HHH_3"/>
    <property type="match status" value="1"/>
</dbReference>
<evidence type="ECO:0000256" key="1">
    <source>
        <dbReference type="SAM" id="Phobius"/>
    </source>
</evidence>
<reference evidence="2 3" key="1">
    <citation type="submission" date="2017-01" db="EMBL/GenBank/DDBJ databases">
        <title>Trade-off between light-utilization and light-protection in marine flavobacteria.</title>
        <authorList>
            <person name="Kumagai Y."/>
            <person name="Yoshizawa S."/>
            <person name="Kogure K."/>
            <person name="Iwasaki W."/>
        </authorList>
    </citation>
    <scope>NUCLEOTIDE SEQUENCE [LARGE SCALE GENOMIC DNA]</scope>
    <source>
        <strain evidence="2 3">KCTC 32109</strain>
    </source>
</reference>
<sequence length="285" mass="33511">MKNFNSLFLFNRKQQRGIFVLIILLFLVLIIYFIAGNRDRQSLIVEDTSVYQRQVDSLKSLAIAKQNKIYPFNPNYITDYRGYVLGLSEEELGRLHRFRESNKWINSKKDFQNVTGVSDQWLDSISPYFKFPEWVTNPKKQNTYQTSFKKRKVVVKDINVATQEELKAVYGIGPALSQRIIKERDFLKGFIDMKQVRSVYGISDSTMIQLKKHFYINKSSGARIALNTATREELLSVPYFNDYLVDQLIKQRVLREGFKSWDKVVLTSRFPEEKLELIQLYLTLD</sequence>
<dbReference type="EMBL" id="MTPW01000001">
    <property type="protein sequence ID" value="PQJ31935.1"/>
    <property type="molecule type" value="Genomic_DNA"/>
</dbReference>
<protein>
    <submittedName>
        <fullName evidence="2">Competence protein ComEA</fullName>
    </submittedName>
</protein>
<keyword evidence="3" id="KW-1185">Reference proteome</keyword>
<keyword evidence="1" id="KW-1133">Transmembrane helix</keyword>
<dbReference type="Gene3D" id="1.10.150.320">
    <property type="entry name" value="Photosystem II 12 kDa extrinsic protein"/>
    <property type="match status" value="1"/>
</dbReference>
<keyword evidence="1" id="KW-0812">Transmembrane</keyword>
<gene>
    <name evidence="2" type="ORF">BST92_08355</name>
</gene>
<name>A0A2S7UAI0_9FLAO</name>
<feature type="transmembrane region" description="Helical" evidence="1">
    <location>
        <begin position="18"/>
        <end position="35"/>
    </location>
</feature>
<dbReference type="SUPFAM" id="SSF47781">
    <property type="entry name" value="RuvA domain 2-like"/>
    <property type="match status" value="2"/>
</dbReference>
<dbReference type="PANTHER" id="PTHR21180:SF32">
    <property type="entry name" value="ENDONUCLEASE_EXONUCLEASE_PHOSPHATASE FAMILY DOMAIN-CONTAINING PROTEIN 1"/>
    <property type="match status" value="1"/>
</dbReference>
<evidence type="ECO:0000313" key="3">
    <source>
        <dbReference type="Proteomes" id="UP000239747"/>
    </source>
</evidence>
<dbReference type="PANTHER" id="PTHR21180">
    <property type="entry name" value="ENDONUCLEASE/EXONUCLEASE/PHOSPHATASE FAMILY DOMAIN-CONTAINING PROTEIN 1"/>
    <property type="match status" value="1"/>
</dbReference>
<dbReference type="InterPro" id="IPR051675">
    <property type="entry name" value="Endo/Exo/Phosphatase_dom_1"/>
</dbReference>
<organism evidence="2 3">
    <name type="scientific">Nonlabens arenilitoris</name>
    <dbReference type="NCBI Taxonomy" id="1217969"/>
    <lineage>
        <taxon>Bacteria</taxon>
        <taxon>Pseudomonadati</taxon>
        <taxon>Bacteroidota</taxon>
        <taxon>Flavobacteriia</taxon>
        <taxon>Flavobacteriales</taxon>
        <taxon>Flavobacteriaceae</taxon>
        <taxon>Nonlabens</taxon>
    </lineage>
</organism>
<dbReference type="GO" id="GO:0015627">
    <property type="term" value="C:type II protein secretion system complex"/>
    <property type="evidence" value="ECO:0007669"/>
    <property type="project" value="TreeGrafter"/>
</dbReference>
<dbReference type="InterPro" id="IPR010994">
    <property type="entry name" value="RuvA_2-like"/>
</dbReference>
<dbReference type="AlphaFoldDB" id="A0A2S7UAI0"/>
<keyword evidence="1" id="KW-0472">Membrane</keyword>
<dbReference type="Proteomes" id="UP000239747">
    <property type="component" value="Unassembled WGS sequence"/>
</dbReference>
<evidence type="ECO:0000313" key="2">
    <source>
        <dbReference type="EMBL" id="PQJ31935.1"/>
    </source>
</evidence>
<accession>A0A2S7UAI0</accession>
<dbReference type="OrthoDB" id="981124at2"/>